<dbReference type="GO" id="GO:0044715">
    <property type="term" value="F:8-oxo-dGDP phosphatase activity"/>
    <property type="evidence" value="ECO:0007669"/>
    <property type="project" value="TreeGrafter"/>
</dbReference>
<keyword evidence="4" id="KW-0235">DNA replication</keyword>
<dbReference type="InterPro" id="IPR000086">
    <property type="entry name" value="NUDIX_hydrolase_dom"/>
</dbReference>
<dbReference type="GO" id="GO:0046872">
    <property type="term" value="F:metal ion binding"/>
    <property type="evidence" value="ECO:0007669"/>
    <property type="project" value="UniProtKB-KW"/>
</dbReference>
<keyword evidence="7 18" id="KW-0378">Hydrolase</keyword>
<comment type="catalytic activity">
    <reaction evidence="11">
        <text>8-oxo-GTP + H2O = 8-oxo-GMP + diphosphate + H(+)</text>
        <dbReference type="Rhea" id="RHEA:67616"/>
        <dbReference type="ChEBI" id="CHEBI:15377"/>
        <dbReference type="ChEBI" id="CHEBI:15378"/>
        <dbReference type="ChEBI" id="CHEBI:33019"/>
        <dbReference type="ChEBI" id="CHEBI:143553"/>
        <dbReference type="ChEBI" id="CHEBI:145694"/>
    </reaction>
</comment>
<evidence type="ECO:0000259" key="17">
    <source>
        <dbReference type="PROSITE" id="PS51462"/>
    </source>
</evidence>
<comment type="similarity">
    <text evidence="2">Belongs to the Nudix hydrolase family.</text>
</comment>
<protein>
    <recommendedName>
        <fullName evidence="13">8-oxo-dGTP diphosphatase</fullName>
        <ecNumber evidence="12">3.6.1.55</ecNumber>
    </recommendedName>
    <alternativeName>
        <fullName evidence="16">7,8-dihydro-8-oxoguanine-triphosphatase</fullName>
    </alternativeName>
    <alternativeName>
        <fullName evidence="15">Mutator protein MutT</fullName>
    </alternativeName>
    <alternativeName>
        <fullName evidence="14">dGTP pyrophosphohydrolase</fullName>
    </alternativeName>
</protein>
<dbReference type="GO" id="GO:0006260">
    <property type="term" value="P:DNA replication"/>
    <property type="evidence" value="ECO:0007669"/>
    <property type="project" value="UniProtKB-KW"/>
</dbReference>
<evidence type="ECO:0000256" key="6">
    <source>
        <dbReference type="ARBA" id="ARBA00022763"/>
    </source>
</evidence>
<evidence type="ECO:0000256" key="1">
    <source>
        <dbReference type="ARBA" id="ARBA00001946"/>
    </source>
</evidence>
<evidence type="ECO:0000256" key="5">
    <source>
        <dbReference type="ARBA" id="ARBA00022723"/>
    </source>
</evidence>
<evidence type="ECO:0000313" key="19">
    <source>
        <dbReference type="Proteomes" id="UP000587760"/>
    </source>
</evidence>
<comment type="caution">
    <text evidence="18">The sequence shown here is derived from an EMBL/GenBank/DDBJ whole genome shotgun (WGS) entry which is preliminary data.</text>
</comment>
<keyword evidence="9" id="KW-0234">DNA repair</keyword>
<evidence type="ECO:0000256" key="16">
    <source>
        <dbReference type="ARBA" id="ARBA00042798"/>
    </source>
</evidence>
<evidence type="ECO:0000256" key="14">
    <source>
        <dbReference type="ARBA" id="ARBA00041592"/>
    </source>
</evidence>
<dbReference type="PANTHER" id="PTHR47707:SF1">
    <property type="entry name" value="NUDIX HYDROLASE FAMILY PROTEIN"/>
    <property type="match status" value="1"/>
</dbReference>
<dbReference type="EC" id="3.6.1.55" evidence="12"/>
<evidence type="ECO:0000256" key="7">
    <source>
        <dbReference type="ARBA" id="ARBA00022801"/>
    </source>
</evidence>
<keyword evidence="6" id="KW-0227">DNA damage</keyword>
<evidence type="ECO:0000256" key="13">
    <source>
        <dbReference type="ARBA" id="ARBA00040794"/>
    </source>
</evidence>
<accession>A0A841R491</accession>
<dbReference type="PROSITE" id="PS51462">
    <property type="entry name" value="NUDIX"/>
    <property type="match status" value="1"/>
</dbReference>
<dbReference type="PANTHER" id="PTHR47707">
    <property type="entry name" value="8-OXO-DGTP DIPHOSPHATASE"/>
    <property type="match status" value="1"/>
</dbReference>
<dbReference type="Pfam" id="PF14815">
    <property type="entry name" value="NUDIX_4"/>
    <property type="match status" value="1"/>
</dbReference>
<evidence type="ECO:0000256" key="11">
    <source>
        <dbReference type="ARBA" id="ARBA00036904"/>
    </source>
</evidence>
<comment type="cofactor">
    <cofactor evidence="1">
        <name>Mg(2+)</name>
        <dbReference type="ChEBI" id="CHEBI:18420"/>
    </cofactor>
</comment>
<feature type="domain" description="Nudix hydrolase" evidence="17">
    <location>
        <begin position="2"/>
        <end position="127"/>
    </location>
</feature>
<dbReference type="GO" id="GO:0006281">
    <property type="term" value="P:DNA repair"/>
    <property type="evidence" value="ECO:0007669"/>
    <property type="project" value="UniProtKB-KW"/>
</dbReference>
<evidence type="ECO:0000256" key="8">
    <source>
        <dbReference type="ARBA" id="ARBA00022842"/>
    </source>
</evidence>
<name>A0A841R491_9SPIO</name>
<dbReference type="AlphaFoldDB" id="A0A841R491"/>
<gene>
    <name evidence="18" type="ORF">HNR50_000308</name>
</gene>
<dbReference type="RefSeq" id="WP_184742731.1">
    <property type="nucleotide sequence ID" value="NZ_JACHGJ010000001.1"/>
</dbReference>
<keyword evidence="19" id="KW-1185">Reference proteome</keyword>
<keyword evidence="3" id="KW-0515">Mutator protein</keyword>
<dbReference type="GO" id="GO:0008413">
    <property type="term" value="F:8-oxo-7,8-dihydroguanosine triphosphate pyrophosphatase activity"/>
    <property type="evidence" value="ECO:0007669"/>
    <property type="project" value="TreeGrafter"/>
</dbReference>
<evidence type="ECO:0000256" key="9">
    <source>
        <dbReference type="ARBA" id="ARBA00023204"/>
    </source>
</evidence>
<keyword evidence="5" id="KW-0479">Metal-binding</keyword>
<evidence type="ECO:0000256" key="3">
    <source>
        <dbReference type="ARBA" id="ARBA00022457"/>
    </source>
</evidence>
<dbReference type="PRINTS" id="PR00502">
    <property type="entry name" value="NUDIXFAMILY"/>
</dbReference>
<dbReference type="Gene3D" id="3.90.79.10">
    <property type="entry name" value="Nucleoside Triphosphate Pyrophosphohydrolase"/>
    <property type="match status" value="1"/>
</dbReference>
<proteinExistence type="inferred from homology"/>
<dbReference type="EMBL" id="JACHGJ010000001">
    <property type="protein sequence ID" value="MBB6478675.1"/>
    <property type="molecule type" value="Genomic_DNA"/>
</dbReference>
<evidence type="ECO:0000256" key="2">
    <source>
        <dbReference type="ARBA" id="ARBA00005582"/>
    </source>
</evidence>
<dbReference type="InterPro" id="IPR015797">
    <property type="entry name" value="NUDIX_hydrolase-like_dom_sf"/>
</dbReference>
<dbReference type="InterPro" id="IPR020476">
    <property type="entry name" value="Nudix_hydrolase"/>
</dbReference>
<dbReference type="InterPro" id="IPR047127">
    <property type="entry name" value="MutT-like"/>
</dbReference>
<dbReference type="Proteomes" id="UP000587760">
    <property type="component" value="Unassembled WGS sequence"/>
</dbReference>
<evidence type="ECO:0000256" key="10">
    <source>
        <dbReference type="ARBA" id="ARBA00035861"/>
    </source>
</evidence>
<dbReference type="CDD" id="cd03425">
    <property type="entry name" value="NUDIX_MutT_NudA_like"/>
    <property type="match status" value="1"/>
</dbReference>
<comment type="catalytic activity">
    <reaction evidence="10">
        <text>8-oxo-dGTP + H2O = 8-oxo-dGMP + diphosphate + H(+)</text>
        <dbReference type="Rhea" id="RHEA:31575"/>
        <dbReference type="ChEBI" id="CHEBI:15377"/>
        <dbReference type="ChEBI" id="CHEBI:15378"/>
        <dbReference type="ChEBI" id="CHEBI:33019"/>
        <dbReference type="ChEBI" id="CHEBI:63224"/>
        <dbReference type="ChEBI" id="CHEBI:77896"/>
        <dbReference type="EC" id="3.6.1.55"/>
    </reaction>
</comment>
<dbReference type="SUPFAM" id="SSF55811">
    <property type="entry name" value="Nudix"/>
    <property type="match status" value="1"/>
</dbReference>
<evidence type="ECO:0000256" key="15">
    <source>
        <dbReference type="ARBA" id="ARBA00041979"/>
    </source>
</evidence>
<dbReference type="GO" id="GO:0044716">
    <property type="term" value="F:8-oxo-GDP phosphatase activity"/>
    <property type="evidence" value="ECO:0007669"/>
    <property type="project" value="TreeGrafter"/>
</dbReference>
<keyword evidence="8" id="KW-0460">Magnesium</keyword>
<dbReference type="InterPro" id="IPR029119">
    <property type="entry name" value="MutY_C"/>
</dbReference>
<reference evidence="18 19" key="1">
    <citation type="submission" date="2020-08" db="EMBL/GenBank/DDBJ databases">
        <title>Genomic Encyclopedia of Type Strains, Phase IV (KMG-IV): sequencing the most valuable type-strain genomes for metagenomic binning, comparative biology and taxonomic classification.</title>
        <authorList>
            <person name="Goeker M."/>
        </authorList>
    </citation>
    <scope>NUCLEOTIDE SEQUENCE [LARGE SCALE GENOMIC DNA]</scope>
    <source>
        <strain evidence="18 19">DSM 2461</strain>
    </source>
</reference>
<dbReference type="GO" id="GO:0035539">
    <property type="term" value="F:8-oxo-7,8-dihydrodeoxyguanosine triphosphate pyrophosphatase activity"/>
    <property type="evidence" value="ECO:0007669"/>
    <property type="project" value="UniProtKB-EC"/>
</dbReference>
<evidence type="ECO:0000313" key="18">
    <source>
        <dbReference type="EMBL" id="MBB6478675.1"/>
    </source>
</evidence>
<organism evidence="18 19">
    <name type="scientific">Spirochaeta isovalerica</name>
    <dbReference type="NCBI Taxonomy" id="150"/>
    <lineage>
        <taxon>Bacteria</taxon>
        <taxon>Pseudomonadati</taxon>
        <taxon>Spirochaetota</taxon>
        <taxon>Spirochaetia</taxon>
        <taxon>Spirochaetales</taxon>
        <taxon>Spirochaetaceae</taxon>
        <taxon>Spirochaeta</taxon>
    </lineage>
</organism>
<evidence type="ECO:0000256" key="4">
    <source>
        <dbReference type="ARBA" id="ARBA00022705"/>
    </source>
</evidence>
<sequence length="132" mass="15132">MSINHSIAGIVRRDGKFLIAKRKPGGALSEKWEFPGGKVEQGETDREAIIREWDEEFRIDVEPGVFICSGTFSHKGKDFLLSAYEVTLLSENFQLLEHTEIQWKTMDTIEKMDVADSDRGLFSQIKEFYSLN</sequence>
<evidence type="ECO:0000256" key="12">
    <source>
        <dbReference type="ARBA" id="ARBA00038905"/>
    </source>
</evidence>